<evidence type="ECO:0000256" key="3">
    <source>
        <dbReference type="ARBA" id="ARBA00023125"/>
    </source>
</evidence>
<evidence type="ECO:0000256" key="2">
    <source>
        <dbReference type="ARBA" id="ARBA00022908"/>
    </source>
</evidence>
<protein>
    <submittedName>
        <fullName evidence="8">Integrase</fullName>
    </submittedName>
</protein>
<dbReference type="GO" id="GO:0003677">
    <property type="term" value="F:DNA binding"/>
    <property type="evidence" value="ECO:0007669"/>
    <property type="project" value="UniProtKB-UniRule"/>
</dbReference>
<gene>
    <name evidence="8" type="ORF">E6Q80_12640</name>
</gene>
<keyword evidence="1" id="KW-0159">Chromosome partition</keyword>
<reference evidence="8 9" key="1">
    <citation type="submission" date="2018-09" db="EMBL/GenBank/DDBJ databases">
        <title>Metagenome Assembled Genomes from an Advanced Water Purification Facility.</title>
        <authorList>
            <person name="Stamps B.W."/>
            <person name="Spear J.R."/>
        </authorList>
    </citation>
    <scope>NUCLEOTIDE SEQUENCE [LARGE SCALE GENOMIC DNA]</scope>
    <source>
        <strain evidence="8">Bin_27_1</strain>
    </source>
</reference>
<dbReference type="GO" id="GO:0006310">
    <property type="term" value="P:DNA recombination"/>
    <property type="evidence" value="ECO:0007669"/>
    <property type="project" value="UniProtKB-KW"/>
</dbReference>
<dbReference type="InterPro" id="IPR002104">
    <property type="entry name" value="Integrase_catalytic"/>
</dbReference>
<evidence type="ECO:0000313" key="9">
    <source>
        <dbReference type="Proteomes" id="UP000321192"/>
    </source>
</evidence>
<dbReference type="PANTHER" id="PTHR30349">
    <property type="entry name" value="PHAGE INTEGRASE-RELATED"/>
    <property type="match status" value="1"/>
</dbReference>
<feature type="domain" description="Tyr recombinase" evidence="6">
    <location>
        <begin position="126"/>
        <end position="312"/>
    </location>
</feature>
<dbReference type="GO" id="GO:0015074">
    <property type="term" value="P:DNA integration"/>
    <property type="evidence" value="ECO:0007669"/>
    <property type="project" value="UniProtKB-KW"/>
</dbReference>
<dbReference type="InterPro" id="IPR050090">
    <property type="entry name" value="Tyrosine_recombinase_XerCD"/>
</dbReference>
<evidence type="ECO:0000259" key="7">
    <source>
        <dbReference type="PROSITE" id="PS51900"/>
    </source>
</evidence>
<dbReference type="SUPFAM" id="SSF56349">
    <property type="entry name" value="DNA breaking-rejoining enzymes"/>
    <property type="match status" value="1"/>
</dbReference>
<dbReference type="Gene3D" id="1.10.443.10">
    <property type="entry name" value="Intergrase catalytic core"/>
    <property type="match status" value="1"/>
</dbReference>
<name>A0A5C7SJK1_THASP</name>
<keyword evidence="3 5" id="KW-0238">DNA-binding</keyword>
<dbReference type="GO" id="GO:0007059">
    <property type="term" value="P:chromosome segregation"/>
    <property type="evidence" value="ECO:0007669"/>
    <property type="project" value="UniProtKB-KW"/>
</dbReference>
<dbReference type="Pfam" id="PF00589">
    <property type="entry name" value="Phage_integrase"/>
    <property type="match status" value="1"/>
</dbReference>
<dbReference type="PROSITE" id="PS51900">
    <property type="entry name" value="CB"/>
    <property type="match status" value="1"/>
</dbReference>
<accession>A0A5C7SJK1</accession>
<dbReference type="PROSITE" id="PS51898">
    <property type="entry name" value="TYR_RECOMBINASE"/>
    <property type="match status" value="1"/>
</dbReference>
<dbReference type="RefSeq" id="WP_276659083.1">
    <property type="nucleotide sequence ID" value="NZ_SSFD01000196.1"/>
</dbReference>
<comment type="caution">
    <text evidence="8">The sequence shown here is derived from an EMBL/GenBank/DDBJ whole genome shotgun (WGS) entry which is preliminary data.</text>
</comment>
<dbReference type="InterPro" id="IPR044068">
    <property type="entry name" value="CB"/>
</dbReference>
<evidence type="ECO:0000313" key="8">
    <source>
        <dbReference type="EMBL" id="TXH83888.1"/>
    </source>
</evidence>
<proteinExistence type="predicted"/>
<dbReference type="InterPro" id="IPR013762">
    <property type="entry name" value="Integrase-like_cat_sf"/>
</dbReference>
<evidence type="ECO:0000256" key="5">
    <source>
        <dbReference type="PROSITE-ProRule" id="PRU01248"/>
    </source>
</evidence>
<evidence type="ECO:0000256" key="1">
    <source>
        <dbReference type="ARBA" id="ARBA00022829"/>
    </source>
</evidence>
<keyword evidence="4" id="KW-0233">DNA recombination</keyword>
<dbReference type="PANTHER" id="PTHR30349:SF81">
    <property type="entry name" value="TYROSINE RECOMBINASE XERC"/>
    <property type="match status" value="1"/>
</dbReference>
<dbReference type="Pfam" id="PF02899">
    <property type="entry name" value="Phage_int_SAM_1"/>
    <property type="match status" value="1"/>
</dbReference>
<dbReference type="Proteomes" id="UP000321192">
    <property type="component" value="Unassembled WGS sequence"/>
</dbReference>
<keyword evidence="2" id="KW-0229">DNA integration</keyword>
<dbReference type="InterPro" id="IPR010998">
    <property type="entry name" value="Integrase_recombinase_N"/>
</dbReference>
<dbReference type="SUPFAM" id="SSF47823">
    <property type="entry name" value="lambda integrase-like, N-terminal domain"/>
    <property type="match status" value="1"/>
</dbReference>
<evidence type="ECO:0000259" key="6">
    <source>
        <dbReference type="PROSITE" id="PS51898"/>
    </source>
</evidence>
<dbReference type="InterPro" id="IPR011010">
    <property type="entry name" value="DNA_brk_join_enz"/>
</dbReference>
<evidence type="ECO:0000256" key="4">
    <source>
        <dbReference type="ARBA" id="ARBA00023172"/>
    </source>
</evidence>
<dbReference type="AlphaFoldDB" id="A0A5C7SJK1"/>
<dbReference type="Gene3D" id="1.10.150.130">
    <property type="match status" value="1"/>
</dbReference>
<dbReference type="InterPro" id="IPR004107">
    <property type="entry name" value="Integrase_SAM-like_N"/>
</dbReference>
<organism evidence="8 9">
    <name type="scientific">Thauera aminoaromatica</name>
    <dbReference type="NCBI Taxonomy" id="164330"/>
    <lineage>
        <taxon>Bacteria</taxon>
        <taxon>Pseudomonadati</taxon>
        <taxon>Pseudomonadota</taxon>
        <taxon>Betaproteobacteria</taxon>
        <taxon>Rhodocyclales</taxon>
        <taxon>Zoogloeaceae</taxon>
        <taxon>Thauera</taxon>
    </lineage>
</organism>
<feature type="domain" description="Core-binding (CB)" evidence="7">
    <location>
        <begin position="9"/>
        <end position="102"/>
    </location>
</feature>
<dbReference type="EMBL" id="SSFD01000196">
    <property type="protein sequence ID" value="TXH83888.1"/>
    <property type="molecule type" value="Genomic_DNA"/>
</dbReference>
<sequence length="337" mass="38107">MRRQAKPPPSFPALVQAFFVEHLTQQRALSPRTVAAYRDAFMLFLGFAEARLGRSPAQLTLPDITPDLIMAFLDHLERDRHNSVRSRNARLAALRSFLKFAAHRDVSSLQVIEHALGVPAKRFERPMLGYLSREEMLAVIGAPDGTWFSQRDHVLLLMLYNTGARVSEIVGVKVGDVVLDDAAACVHLHGKGRKQRSVPLWRSTIRAIRAWLRRNPQFDSSSPLLPNRDGQAMSRWNVMQRLERAVQVAAKSCPDLATRHISPHMIRHTTAMHLLQAGVDISVIALWLGHESPATTHQYVEADLAMKERALARLHEPEAKLRRYRAPDSLIDFLRTL</sequence>